<reference evidence="1" key="1">
    <citation type="submission" date="2019-08" db="EMBL/GenBank/DDBJ databases">
        <authorList>
            <person name="Kucharzyk K."/>
            <person name="Murdoch R.W."/>
            <person name="Higgins S."/>
            <person name="Loffler F."/>
        </authorList>
    </citation>
    <scope>NUCLEOTIDE SEQUENCE</scope>
</reference>
<evidence type="ECO:0000313" key="1">
    <source>
        <dbReference type="EMBL" id="MPM31062.1"/>
    </source>
</evidence>
<gene>
    <name evidence="1" type="ORF">SDC9_77615</name>
</gene>
<comment type="caution">
    <text evidence="1">The sequence shown here is derived from an EMBL/GenBank/DDBJ whole genome shotgun (WGS) entry which is preliminary data.</text>
</comment>
<protein>
    <submittedName>
        <fullName evidence="1">Uncharacterized protein</fullName>
    </submittedName>
</protein>
<dbReference type="EMBL" id="VSSQ01005966">
    <property type="protein sequence ID" value="MPM31062.1"/>
    <property type="molecule type" value="Genomic_DNA"/>
</dbReference>
<dbReference type="AlphaFoldDB" id="A0A644YR42"/>
<accession>A0A644YR42</accession>
<organism evidence="1">
    <name type="scientific">bioreactor metagenome</name>
    <dbReference type="NCBI Taxonomy" id="1076179"/>
    <lineage>
        <taxon>unclassified sequences</taxon>
        <taxon>metagenomes</taxon>
        <taxon>ecological metagenomes</taxon>
    </lineage>
</organism>
<sequence>MGDVFPEAQYGAAEPLRPVLQVGKAALSVSGQQLFVVVRQIFKNGHQLLIVTLAAQQLLSVVHDVVHVVVPARSDHGAVLVLRNRRFKGVQRVGVGLQQVRKKLIQGRLVVQPLRRRLTDLIQGTGVFTKEKEILPIQIDEDFFGAGFR</sequence>
<proteinExistence type="predicted"/>
<name>A0A644YR42_9ZZZZ</name>